<dbReference type="FunFam" id="1.20.5.110:FF:000104">
    <property type="entry name" value="Synaptobrevin family protein"/>
    <property type="match status" value="1"/>
</dbReference>
<feature type="domain" description="Longin" evidence="7">
    <location>
        <begin position="12"/>
        <end position="116"/>
    </location>
</feature>
<dbReference type="PROSITE" id="PS50892">
    <property type="entry name" value="V_SNARE"/>
    <property type="match status" value="1"/>
</dbReference>
<proteinExistence type="inferred from homology"/>
<comment type="subcellular location">
    <subcellularLocation>
        <location evidence="3">Endomembrane system</location>
        <topology evidence="3">Single-pass type IV membrane protein</topology>
    </subcellularLocation>
</comment>
<organism evidence="9 10">
    <name type="scientific">Trichomonas vaginalis (strain ATCC PRA-98 / G3)</name>
    <dbReference type="NCBI Taxonomy" id="412133"/>
    <lineage>
        <taxon>Eukaryota</taxon>
        <taxon>Metamonada</taxon>
        <taxon>Parabasalia</taxon>
        <taxon>Trichomonadida</taxon>
        <taxon>Trichomonadidae</taxon>
        <taxon>Trichomonas</taxon>
    </lineage>
</organism>
<evidence type="ECO:0000313" key="9">
    <source>
        <dbReference type="EMBL" id="EAY00251.1"/>
    </source>
</evidence>
<feature type="region of interest" description="Disordered" evidence="5">
    <location>
        <begin position="218"/>
        <end position="240"/>
    </location>
</feature>
<keyword evidence="10" id="KW-1185">Reference proteome</keyword>
<dbReference type="PANTHER" id="PTHR21136">
    <property type="entry name" value="SNARE PROTEINS"/>
    <property type="match status" value="1"/>
</dbReference>
<dbReference type="RefSeq" id="XP_001313180.1">
    <property type="nucleotide sequence ID" value="XM_001313179.1"/>
</dbReference>
<comment type="similarity">
    <text evidence="1">Belongs to the synaptobrevin family.</text>
</comment>
<evidence type="ECO:0000256" key="2">
    <source>
        <dbReference type="ARBA" id="ARBA00023136"/>
    </source>
</evidence>
<sequence length="240" mass="26883">MSNSNNNINYAAVCRGNTILAQAAITSGNFDSAIVDIIGKMDPNQSQVMTEKGQYRYFVIHDQQGLNFIAAGATSVQAKLAFEFLENVQKRFNLQYARMWRIVPAYGMQQEFGSQIQSLITSTNNDKIRTIKSNIAATQETMTEAMQNALLRGDKIETMNEKAEVMAANAKEYERSATRVKRKMCWERYRWYLIGIVCVIVLILIIVLIACKGFKCSHSSTTPTPTPIPPTPTTTPNLQP</sequence>
<dbReference type="Proteomes" id="UP000001542">
    <property type="component" value="Unassembled WGS sequence"/>
</dbReference>
<dbReference type="InterPro" id="IPR010908">
    <property type="entry name" value="Longin_dom"/>
</dbReference>
<dbReference type="OrthoDB" id="248747at2759"/>
<dbReference type="VEuPathDB" id="TrichDB:TVAG_449870"/>
<reference evidence="9" key="1">
    <citation type="submission" date="2006-10" db="EMBL/GenBank/DDBJ databases">
        <authorList>
            <person name="Amadeo P."/>
            <person name="Zhao Q."/>
            <person name="Wortman J."/>
            <person name="Fraser-Liggett C."/>
            <person name="Carlton J."/>
        </authorList>
    </citation>
    <scope>NUCLEOTIDE SEQUENCE</scope>
    <source>
        <strain evidence="9">G3</strain>
    </source>
</reference>
<dbReference type="VEuPathDB" id="TrichDB:TVAGG3_0431840"/>
<keyword evidence="2 6" id="KW-0472">Membrane</keyword>
<dbReference type="eggNOG" id="KOG0859">
    <property type="taxonomic scope" value="Eukaryota"/>
</dbReference>
<dbReference type="EMBL" id="DS113608">
    <property type="protein sequence ID" value="EAY00251.1"/>
    <property type="molecule type" value="Genomic_DNA"/>
</dbReference>
<dbReference type="AlphaFoldDB" id="A2F4D1"/>
<dbReference type="Pfam" id="PF13774">
    <property type="entry name" value="Longin"/>
    <property type="match status" value="1"/>
</dbReference>
<evidence type="ECO:0000256" key="3">
    <source>
        <dbReference type="ARBA" id="ARBA00046280"/>
    </source>
</evidence>
<evidence type="ECO:0000256" key="4">
    <source>
        <dbReference type="PROSITE-ProRule" id="PRU00290"/>
    </source>
</evidence>
<dbReference type="InParanoid" id="A2F4D1"/>
<dbReference type="InterPro" id="IPR051097">
    <property type="entry name" value="Synaptobrevin-like_transport"/>
</dbReference>
<dbReference type="PANTHER" id="PTHR21136:SF168">
    <property type="entry name" value="VESICLE-ASSOCIATED MEMBRANE PROTEIN 9"/>
    <property type="match status" value="1"/>
</dbReference>
<dbReference type="SMART" id="SM01270">
    <property type="entry name" value="Longin"/>
    <property type="match status" value="1"/>
</dbReference>
<feature type="domain" description="V-SNARE coiled-coil homology" evidence="8">
    <location>
        <begin position="127"/>
        <end position="187"/>
    </location>
</feature>
<dbReference type="FunFam" id="3.30.450.50:FF:000015">
    <property type="entry name" value="Synaptobrevin 2 isoform 1"/>
    <property type="match status" value="1"/>
</dbReference>
<dbReference type="KEGG" id="tva:4758070"/>
<dbReference type="STRING" id="5722.A2F4D1"/>
<dbReference type="OMA" id="NTKLMIM"/>
<protein>
    <submittedName>
        <fullName evidence="9">Synaptobrevin family protein</fullName>
    </submittedName>
</protein>
<evidence type="ECO:0000259" key="7">
    <source>
        <dbReference type="PROSITE" id="PS50859"/>
    </source>
</evidence>
<dbReference type="InterPro" id="IPR011012">
    <property type="entry name" value="Longin-like_dom_sf"/>
</dbReference>
<dbReference type="SUPFAM" id="SSF64356">
    <property type="entry name" value="SNARE-like"/>
    <property type="match status" value="1"/>
</dbReference>
<name>A2F4D1_TRIV3</name>
<dbReference type="CDD" id="cd14824">
    <property type="entry name" value="Longin"/>
    <property type="match status" value="1"/>
</dbReference>
<dbReference type="PROSITE" id="PS50859">
    <property type="entry name" value="LONGIN"/>
    <property type="match status" value="1"/>
</dbReference>
<evidence type="ECO:0000256" key="1">
    <source>
        <dbReference type="ARBA" id="ARBA00008025"/>
    </source>
</evidence>
<keyword evidence="4" id="KW-0175">Coiled coil</keyword>
<accession>A2F4D1</accession>
<feature type="compositionally biased region" description="Pro residues" evidence="5">
    <location>
        <begin position="224"/>
        <end position="240"/>
    </location>
</feature>
<evidence type="ECO:0000313" key="10">
    <source>
        <dbReference type="Proteomes" id="UP000001542"/>
    </source>
</evidence>
<dbReference type="Pfam" id="PF00957">
    <property type="entry name" value="Synaptobrevin"/>
    <property type="match status" value="1"/>
</dbReference>
<evidence type="ECO:0000256" key="6">
    <source>
        <dbReference type="SAM" id="Phobius"/>
    </source>
</evidence>
<keyword evidence="6" id="KW-0812">Transmembrane</keyword>
<dbReference type="Gene3D" id="1.20.5.110">
    <property type="match status" value="1"/>
</dbReference>
<evidence type="ECO:0000256" key="5">
    <source>
        <dbReference type="SAM" id="MobiDB-lite"/>
    </source>
</evidence>
<evidence type="ECO:0000259" key="8">
    <source>
        <dbReference type="PROSITE" id="PS50892"/>
    </source>
</evidence>
<gene>
    <name evidence="9" type="ORF">TVAG_449870</name>
</gene>
<reference evidence="9" key="2">
    <citation type="journal article" date="2007" name="Science">
        <title>Draft genome sequence of the sexually transmitted pathogen Trichomonas vaginalis.</title>
        <authorList>
            <person name="Carlton J.M."/>
            <person name="Hirt R.P."/>
            <person name="Silva J.C."/>
            <person name="Delcher A.L."/>
            <person name="Schatz M."/>
            <person name="Zhao Q."/>
            <person name="Wortman J.R."/>
            <person name="Bidwell S.L."/>
            <person name="Alsmark U.C.M."/>
            <person name="Besteiro S."/>
            <person name="Sicheritz-Ponten T."/>
            <person name="Noel C.J."/>
            <person name="Dacks J.B."/>
            <person name="Foster P.G."/>
            <person name="Simillion C."/>
            <person name="Van de Peer Y."/>
            <person name="Miranda-Saavedra D."/>
            <person name="Barton G.J."/>
            <person name="Westrop G.D."/>
            <person name="Mueller S."/>
            <person name="Dessi D."/>
            <person name="Fiori P.L."/>
            <person name="Ren Q."/>
            <person name="Paulsen I."/>
            <person name="Zhang H."/>
            <person name="Bastida-Corcuera F.D."/>
            <person name="Simoes-Barbosa A."/>
            <person name="Brown M.T."/>
            <person name="Hayes R.D."/>
            <person name="Mukherjee M."/>
            <person name="Okumura C.Y."/>
            <person name="Schneider R."/>
            <person name="Smith A.J."/>
            <person name="Vanacova S."/>
            <person name="Villalvazo M."/>
            <person name="Haas B.J."/>
            <person name="Pertea M."/>
            <person name="Feldblyum T.V."/>
            <person name="Utterback T.R."/>
            <person name="Shu C.L."/>
            <person name="Osoegawa K."/>
            <person name="de Jong P.J."/>
            <person name="Hrdy I."/>
            <person name="Horvathova L."/>
            <person name="Zubacova Z."/>
            <person name="Dolezal P."/>
            <person name="Malik S.B."/>
            <person name="Logsdon J.M. Jr."/>
            <person name="Henze K."/>
            <person name="Gupta A."/>
            <person name="Wang C.C."/>
            <person name="Dunne R.L."/>
            <person name="Upcroft J.A."/>
            <person name="Upcroft P."/>
            <person name="White O."/>
            <person name="Salzberg S.L."/>
            <person name="Tang P."/>
            <person name="Chiu C.-H."/>
            <person name="Lee Y.-S."/>
            <person name="Embley T.M."/>
            <person name="Coombs G.H."/>
            <person name="Mottram J.C."/>
            <person name="Tachezy J."/>
            <person name="Fraser-Liggett C.M."/>
            <person name="Johnson P.J."/>
        </authorList>
    </citation>
    <scope>NUCLEOTIDE SEQUENCE [LARGE SCALE GENOMIC DNA]</scope>
    <source>
        <strain evidence="9">G3</strain>
    </source>
</reference>
<keyword evidence="6" id="KW-1133">Transmembrane helix</keyword>
<feature type="transmembrane region" description="Helical" evidence="6">
    <location>
        <begin position="189"/>
        <end position="210"/>
    </location>
</feature>
<dbReference type="SUPFAM" id="SSF58038">
    <property type="entry name" value="SNARE fusion complex"/>
    <property type="match status" value="1"/>
</dbReference>
<dbReference type="SMR" id="A2F4D1"/>
<dbReference type="GO" id="GO:0012505">
    <property type="term" value="C:endomembrane system"/>
    <property type="evidence" value="ECO:0007669"/>
    <property type="project" value="UniProtKB-SubCell"/>
</dbReference>
<dbReference type="Gene3D" id="3.30.450.50">
    <property type="entry name" value="Longin domain"/>
    <property type="match status" value="1"/>
</dbReference>
<dbReference type="CDD" id="cd15843">
    <property type="entry name" value="R-SNARE"/>
    <property type="match status" value="1"/>
</dbReference>
<dbReference type="InterPro" id="IPR042855">
    <property type="entry name" value="V_SNARE_CC"/>
</dbReference>